<keyword evidence="3" id="KW-0256">Endoplasmic reticulum</keyword>
<comment type="subcellular location">
    <subcellularLocation>
        <location evidence="1">Endoplasmic reticulum</location>
    </subcellularLocation>
</comment>
<dbReference type="PANTHER" id="PTHR44140:SF2">
    <property type="entry name" value="LD25575P"/>
    <property type="match status" value="1"/>
</dbReference>
<name>A0A2M7G5R0_9BACT</name>
<dbReference type="Proteomes" id="UP000231019">
    <property type="component" value="Unassembled WGS sequence"/>
</dbReference>
<dbReference type="Pfam" id="PF00226">
    <property type="entry name" value="DnaJ"/>
    <property type="match status" value="1"/>
</dbReference>
<dbReference type="EMBL" id="PFFQ01000026">
    <property type="protein sequence ID" value="PIW17187.1"/>
    <property type="molecule type" value="Genomic_DNA"/>
</dbReference>
<dbReference type="PRINTS" id="PR00625">
    <property type="entry name" value="JDOMAIN"/>
</dbReference>
<feature type="compositionally biased region" description="Low complexity" evidence="4">
    <location>
        <begin position="60"/>
        <end position="81"/>
    </location>
</feature>
<evidence type="ECO:0000256" key="3">
    <source>
        <dbReference type="ARBA" id="ARBA00022824"/>
    </source>
</evidence>
<evidence type="ECO:0000256" key="1">
    <source>
        <dbReference type="ARBA" id="ARBA00004240"/>
    </source>
</evidence>
<dbReference type="GO" id="GO:0051787">
    <property type="term" value="F:misfolded protein binding"/>
    <property type="evidence" value="ECO:0007669"/>
    <property type="project" value="TreeGrafter"/>
</dbReference>
<dbReference type="InterPro" id="IPR051727">
    <property type="entry name" value="DnaJ_C3_Co-chaperones"/>
</dbReference>
<dbReference type="SMART" id="SM00271">
    <property type="entry name" value="DnaJ"/>
    <property type="match status" value="1"/>
</dbReference>
<evidence type="ECO:0000259" key="5">
    <source>
        <dbReference type="PROSITE" id="PS50076"/>
    </source>
</evidence>
<dbReference type="AlphaFoldDB" id="A0A2M7G5R0"/>
<accession>A0A2M7G5R0</accession>
<proteinExistence type="predicted"/>
<evidence type="ECO:0000256" key="2">
    <source>
        <dbReference type="ARBA" id="ARBA00022729"/>
    </source>
</evidence>
<dbReference type="GO" id="GO:0051087">
    <property type="term" value="F:protein-folding chaperone binding"/>
    <property type="evidence" value="ECO:0007669"/>
    <property type="project" value="TreeGrafter"/>
</dbReference>
<dbReference type="InterPro" id="IPR036869">
    <property type="entry name" value="J_dom_sf"/>
</dbReference>
<dbReference type="InterPro" id="IPR001623">
    <property type="entry name" value="DnaJ_domain"/>
</dbReference>
<protein>
    <recommendedName>
        <fullName evidence="5">J domain-containing protein</fullName>
    </recommendedName>
</protein>
<keyword evidence="2" id="KW-0732">Signal</keyword>
<dbReference type="PANTHER" id="PTHR44140">
    <property type="entry name" value="LD25575P"/>
    <property type="match status" value="1"/>
</dbReference>
<evidence type="ECO:0000256" key="4">
    <source>
        <dbReference type="SAM" id="MobiDB-lite"/>
    </source>
</evidence>
<dbReference type="SUPFAM" id="SSF46565">
    <property type="entry name" value="Chaperone J-domain"/>
    <property type="match status" value="1"/>
</dbReference>
<dbReference type="CDD" id="cd06257">
    <property type="entry name" value="DnaJ"/>
    <property type="match status" value="1"/>
</dbReference>
<dbReference type="Gene3D" id="1.10.287.110">
    <property type="entry name" value="DnaJ domain"/>
    <property type="match status" value="1"/>
</dbReference>
<feature type="domain" description="J" evidence="5">
    <location>
        <begin position="83"/>
        <end position="145"/>
    </location>
</feature>
<feature type="region of interest" description="Disordered" evidence="4">
    <location>
        <begin position="44"/>
        <end position="82"/>
    </location>
</feature>
<organism evidence="6 7">
    <name type="scientific">bacterium (Candidatus Blackallbacteria) CG17_big_fil_post_rev_8_21_14_2_50_48_46</name>
    <dbReference type="NCBI Taxonomy" id="2014261"/>
    <lineage>
        <taxon>Bacteria</taxon>
        <taxon>Candidatus Blackallbacteria</taxon>
    </lineage>
</organism>
<evidence type="ECO:0000313" key="7">
    <source>
        <dbReference type="Proteomes" id="UP000231019"/>
    </source>
</evidence>
<reference evidence="6 7" key="1">
    <citation type="submission" date="2017-09" db="EMBL/GenBank/DDBJ databases">
        <title>Depth-based differentiation of microbial function through sediment-hosted aquifers and enrichment of novel symbionts in the deep terrestrial subsurface.</title>
        <authorList>
            <person name="Probst A.J."/>
            <person name="Ladd B."/>
            <person name="Jarett J.K."/>
            <person name="Geller-Mcgrath D.E."/>
            <person name="Sieber C.M."/>
            <person name="Emerson J.B."/>
            <person name="Anantharaman K."/>
            <person name="Thomas B.C."/>
            <person name="Malmstrom R."/>
            <person name="Stieglmeier M."/>
            <person name="Klingl A."/>
            <person name="Woyke T."/>
            <person name="Ryan C.M."/>
            <person name="Banfield J.F."/>
        </authorList>
    </citation>
    <scope>NUCLEOTIDE SEQUENCE [LARGE SCALE GENOMIC DNA]</scope>
    <source>
        <strain evidence="6">CG17_big_fil_post_rev_8_21_14_2_50_48_46</strain>
    </source>
</reference>
<comment type="caution">
    <text evidence="6">The sequence shown here is derived from an EMBL/GenBank/DDBJ whole genome shotgun (WGS) entry which is preliminary data.</text>
</comment>
<dbReference type="GO" id="GO:0034975">
    <property type="term" value="P:protein folding in endoplasmic reticulum"/>
    <property type="evidence" value="ECO:0007669"/>
    <property type="project" value="TreeGrafter"/>
</dbReference>
<evidence type="ECO:0000313" key="6">
    <source>
        <dbReference type="EMBL" id="PIW17187.1"/>
    </source>
</evidence>
<sequence length="145" mass="17373">MGDIFKRLVNLAKAEISHLSQPDRELTEEFKAWFDHQPGHDRYREAFDREYQRQYGQGHQYSQGREQRQNQQSSSYSENQGYDPYKVLEINSQASWEEIEKAYKKLVRKYHPDRYQSAEDRETATRVMSMINASFSFLKEKHGKK</sequence>
<gene>
    <name evidence="6" type="ORF">COW36_09445</name>
</gene>
<dbReference type="PROSITE" id="PS50076">
    <property type="entry name" value="DNAJ_2"/>
    <property type="match status" value="1"/>
</dbReference>